<dbReference type="EMBL" id="JANAWD010000044">
    <property type="protein sequence ID" value="KAJ3489476.1"/>
    <property type="molecule type" value="Genomic_DNA"/>
</dbReference>
<proteinExistence type="predicted"/>
<dbReference type="InterPro" id="IPR032675">
    <property type="entry name" value="LRR_dom_sf"/>
</dbReference>
<dbReference type="SMART" id="SM00256">
    <property type="entry name" value="FBOX"/>
    <property type="match status" value="2"/>
</dbReference>
<dbReference type="SUPFAM" id="SSF81383">
    <property type="entry name" value="F-box domain"/>
    <property type="match status" value="2"/>
</dbReference>
<evidence type="ECO:0000313" key="2">
    <source>
        <dbReference type="EMBL" id="KAJ3489476.1"/>
    </source>
</evidence>
<accession>A0AAD5VBL9</accession>
<dbReference type="Pfam" id="PF00646">
    <property type="entry name" value="F-box"/>
    <property type="match status" value="1"/>
</dbReference>
<keyword evidence="3" id="KW-1185">Reference proteome</keyword>
<dbReference type="PROSITE" id="PS50181">
    <property type="entry name" value="FBOX"/>
    <property type="match status" value="1"/>
</dbReference>
<dbReference type="InterPro" id="IPR036047">
    <property type="entry name" value="F-box-like_dom_sf"/>
</dbReference>
<organism evidence="2 3">
    <name type="scientific">Meripilus lineatus</name>
    <dbReference type="NCBI Taxonomy" id="2056292"/>
    <lineage>
        <taxon>Eukaryota</taxon>
        <taxon>Fungi</taxon>
        <taxon>Dikarya</taxon>
        <taxon>Basidiomycota</taxon>
        <taxon>Agaricomycotina</taxon>
        <taxon>Agaricomycetes</taxon>
        <taxon>Polyporales</taxon>
        <taxon>Meripilaceae</taxon>
        <taxon>Meripilus</taxon>
    </lineage>
</organism>
<evidence type="ECO:0000313" key="3">
    <source>
        <dbReference type="Proteomes" id="UP001212997"/>
    </source>
</evidence>
<reference evidence="2" key="1">
    <citation type="submission" date="2022-07" db="EMBL/GenBank/DDBJ databases">
        <title>Genome Sequence of Physisporinus lineatus.</title>
        <authorList>
            <person name="Buettner E."/>
        </authorList>
    </citation>
    <scope>NUCLEOTIDE SEQUENCE</scope>
    <source>
        <strain evidence="2">VT162</strain>
    </source>
</reference>
<dbReference type="SUPFAM" id="SSF52047">
    <property type="entry name" value="RNI-like"/>
    <property type="match status" value="2"/>
</dbReference>
<feature type="domain" description="F-box" evidence="1">
    <location>
        <begin position="189"/>
        <end position="237"/>
    </location>
</feature>
<gene>
    <name evidence="2" type="ORF">NLI96_g2108</name>
</gene>
<evidence type="ECO:0000259" key="1">
    <source>
        <dbReference type="PROSITE" id="PS50181"/>
    </source>
</evidence>
<dbReference type="InterPro" id="IPR001810">
    <property type="entry name" value="F-box_dom"/>
</dbReference>
<name>A0AAD5VBL9_9APHY</name>
<dbReference type="Proteomes" id="UP001212997">
    <property type="component" value="Unassembled WGS sequence"/>
</dbReference>
<sequence>MDSDDERLVRSVDHLYREMAKGVKNWRLSGFAYHIQRKSVAKKLFHKEEWTHLIYLAEKCKQLERDEIDWRRDGSAFYRFERFFDTIIGFHRGQLDLSGRHEARYRRLTSRLNQLLDDLKPLVVAPPVRRVPLDLDDSDIDDDCVDHPDLFEEFRKKWRAGNLSFQYILSRTNGLLRQLALSPPPIYQKLLLQDLPPELIHHIMQLADTGDARALGSVSRYFRGLAMSRIYPIWSLDLQKYEPRSLLFLDSPDTDLPDEEIEDELPSKDCRDELVDKLDYLMARPEILRNIASLTMFGIRYGTAKRAFNSRVGSPESQDYFGPIESRAGLLLQRIHNVERLELGDLDISPSIYRCLGTFNRLTSISIAFCQLADGEEYIQCPSILSAVFGLTTGDLALWSLLATWPNLRVLGVVSMNTSYPMGLSANNRTTYNHFPTLERLVLQNVLPEDVHFFTSWIRDTPGLKLTHFWLDTWAVGIPPSLTQDILSALTLTPLQVLVLQGMLHAEPRLLDDIARALPKLRGLTLFYRASPGVKRSKDTIAPWPYKSWEYASHFRGFRQLEFFGWNFYLDPKEKAFHRTLQLFETEFSQSWEEMEREESLADWNSIAKAVAAYCPTLKCQSTVSISIPDVVQSPRGPLTPSRPQDRTATHLALDSFVFLERWASMDSEDEISLRKIDESYRHIAEREKNWKPSNLVLNVMGRRVATRLFHKEELTQLILLVEKSKKLGRNKIDWRRDGSAFYRFERFFNSIIGFHRGELDLSGRHKDRYQRLTSRLNQLLDDLKPLVAQQPARKVPWDLDDSDIDDDCVDHPDLFDKFRVKWKAGNLSLEYILSRTNGPLHRIASSPPPIYQKLLLQDLPPELIHHIMQLADVREARLLGSVSKYFRFWSFDLKKYEPRSLLSMDSSDEIPTKDCRDELVDKLDYIIARPDILNNIAGLSMFGVRYEIAQHAFHARAAGRQQYLDFFSPIESRAGLLLQRIHKVERLRLCHIYISPSIYRGLRTCNRLTSISVFSCQPELPDNEEYIQCPSVLNARIGLEDLPLWPLLATWPNLRFLNITSLDTLGPMGLGANNRTTYNPFPTLERLSLEHVEPGSVRFFTAWMRDTPSLKLTHFWLNAGISGILPWLTEDILSTLSFAPLQVLVLEGILHAEPRLLDDIARALPKLRALTLLYRTAPRIKPSRNTITRWPYKSWEYASHFQGFRQLEFFGWNFHLDPNERAFHRTLQLFETGFSQSWKEMENEKSLADWNSIAKALAAYCPTLKYVVFHKDAECGIGRKRNGGIFITRPILASALYQNLKAEYFPSGSRGWEIRK</sequence>
<comment type="caution">
    <text evidence="2">The sequence shown here is derived from an EMBL/GenBank/DDBJ whole genome shotgun (WGS) entry which is preliminary data.</text>
</comment>
<dbReference type="Gene3D" id="3.80.10.10">
    <property type="entry name" value="Ribonuclease Inhibitor"/>
    <property type="match status" value="2"/>
</dbReference>
<protein>
    <recommendedName>
        <fullName evidence="1">F-box domain-containing protein</fullName>
    </recommendedName>
</protein>